<dbReference type="AlphaFoldDB" id="A0AAW6TCD6"/>
<sequence>MKIITLVKQVPDTWSERRLDPETGRVDRAVSEAVIDEISERAIEAALALKDADKSTTVTLLTMGPAGALDALRKGLSMGADDAVHIRDDALQGADVTITSRVIAAALLRRPWDLVIAGNESTDGRGGVLPAMLAERLGVASATGLDSFELTGGAAGGDLVGRRSADGVDEVLRLGFPSVVSITERMPDARFPNFRGILGAKKKPVEVLTAADLGLTDLHPAVSVVSVAERPPRQAGTRIIDDGSAAAALADFFASRRLI</sequence>
<dbReference type="InterPro" id="IPR014730">
    <property type="entry name" value="ETF_a/b_N"/>
</dbReference>
<keyword evidence="10" id="KW-1185">Reference proteome</keyword>
<dbReference type="RefSeq" id="WP_281488480.1">
    <property type="nucleotide sequence ID" value="NZ_JASATX010000002.1"/>
</dbReference>
<evidence type="ECO:0000313" key="9">
    <source>
        <dbReference type="EMBL" id="MDI2098702.1"/>
    </source>
</evidence>
<dbReference type="PANTHER" id="PTHR21294:SF8">
    <property type="entry name" value="ELECTRON TRANSFER FLAVOPROTEIN SUBUNIT BETA"/>
    <property type="match status" value="1"/>
</dbReference>
<evidence type="ECO:0000256" key="5">
    <source>
        <dbReference type="ARBA" id="ARBA00022448"/>
    </source>
</evidence>
<dbReference type="InterPro" id="IPR012255">
    <property type="entry name" value="ETF_b"/>
</dbReference>
<comment type="function">
    <text evidence="7">The electron transfer flavoprotein serves as a specific electron acceptor for other dehydrogenases. It transfers the electrons to the main respiratory chain via ETF-ubiquinone oxidoreductase (ETF dehydrogenase).</text>
</comment>
<comment type="caution">
    <text evidence="9">The sequence shown here is derived from an EMBL/GenBank/DDBJ whole genome shotgun (WGS) entry which is preliminary data.</text>
</comment>
<dbReference type="InterPro" id="IPR033948">
    <property type="entry name" value="ETF_beta_N"/>
</dbReference>
<dbReference type="GO" id="GO:0005829">
    <property type="term" value="C:cytosol"/>
    <property type="evidence" value="ECO:0007669"/>
    <property type="project" value="TreeGrafter"/>
</dbReference>
<dbReference type="GO" id="GO:0009055">
    <property type="term" value="F:electron transfer activity"/>
    <property type="evidence" value="ECO:0007669"/>
    <property type="project" value="InterPro"/>
</dbReference>
<evidence type="ECO:0000256" key="6">
    <source>
        <dbReference type="ARBA" id="ARBA00022982"/>
    </source>
</evidence>
<comment type="similarity">
    <text evidence="2">Belongs to the ETF beta-subunit/FixA family.</text>
</comment>
<organism evidence="9 10">
    <name type="scientific">Ruicaihuangia caeni</name>
    <dbReference type="NCBI Taxonomy" id="3042517"/>
    <lineage>
        <taxon>Bacteria</taxon>
        <taxon>Bacillati</taxon>
        <taxon>Actinomycetota</taxon>
        <taxon>Actinomycetes</taxon>
        <taxon>Micrococcales</taxon>
        <taxon>Microbacteriaceae</taxon>
        <taxon>Ruicaihuangia</taxon>
    </lineage>
</organism>
<protein>
    <recommendedName>
        <fullName evidence="4">Electron transfer flavoprotein subunit beta</fullName>
    </recommendedName>
</protein>
<keyword evidence="6" id="KW-0249">Electron transport</keyword>
<dbReference type="PANTHER" id="PTHR21294">
    <property type="entry name" value="ELECTRON TRANSFER FLAVOPROTEIN BETA-SUBUNIT"/>
    <property type="match status" value="1"/>
</dbReference>
<dbReference type="SUPFAM" id="SSF52402">
    <property type="entry name" value="Adenine nucleotide alpha hydrolases-like"/>
    <property type="match status" value="1"/>
</dbReference>
<evidence type="ECO:0000256" key="4">
    <source>
        <dbReference type="ARBA" id="ARBA00016797"/>
    </source>
</evidence>
<name>A0AAW6TCD6_9MICO</name>
<evidence type="ECO:0000256" key="3">
    <source>
        <dbReference type="ARBA" id="ARBA00011355"/>
    </source>
</evidence>
<evidence type="ECO:0000256" key="1">
    <source>
        <dbReference type="ARBA" id="ARBA00001974"/>
    </source>
</evidence>
<comment type="subunit">
    <text evidence="3">Heterodimer of an alpha and a beta subunit.</text>
</comment>
<dbReference type="Gene3D" id="3.40.50.620">
    <property type="entry name" value="HUPs"/>
    <property type="match status" value="1"/>
</dbReference>
<evidence type="ECO:0000256" key="2">
    <source>
        <dbReference type="ARBA" id="ARBA00007557"/>
    </source>
</evidence>
<evidence type="ECO:0000256" key="7">
    <source>
        <dbReference type="ARBA" id="ARBA00025649"/>
    </source>
</evidence>
<dbReference type="InterPro" id="IPR014729">
    <property type="entry name" value="Rossmann-like_a/b/a_fold"/>
</dbReference>
<accession>A0AAW6TCD6</accession>
<keyword evidence="5" id="KW-0813">Transport</keyword>
<proteinExistence type="inferred from homology"/>
<reference evidence="9 10" key="1">
    <citation type="submission" date="2023-04" db="EMBL/GenBank/DDBJ databases">
        <title>Klugiella caeni sp. nov. isolated from the sludge of biochemical tank.</title>
        <authorList>
            <person name="Geng K."/>
        </authorList>
    </citation>
    <scope>NUCLEOTIDE SEQUENCE [LARGE SCALE GENOMIC DNA]</scope>
    <source>
        <strain evidence="9 10">YN-L-19</strain>
    </source>
</reference>
<dbReference type="Pfam" id="PF01012">
    <property type="entry name" value="ETF"/>
    <property type="match status" value="1"/>
</dbReference>
<dbReference type="PIRSF" id="PIRSF000090">
    <property type="entry name" value="Beta-ETF"/>
    <property type="match status" value="1"/>
</dbReference>
<gene>
    <name evidence="9" type="ORF">QF206_06955</name>
</gene>
<dbReference type="Proteomes" id="UP001321506">
    <property type="component" value="Unassembled WGS sequence"/>
</dbReference>
<dbReference type="CDD" id="cd01714">
    <property type="entry name" value="ETF_beta"/>
    <property type="match status" value="1"/>
</dbReference>
<evidence type="ECO:0000259" key="8">
    <source>
        <dbReference type="SMART" id="SM00893"/>
    </source>
</evidence>
<dbReference type="SMART" id="SM00893">
    <property type="entry name" value="ETF"/>
    <property type="match status" value="1"/>
</dbReference>
<evidence type="ECO:0000313" key="10">
    <source>
        <dbReference type="Proteomes" id="UP001321506"/>
    </source>
</evidence>
<dbReference type="EMBL" id="JASATX010000002">
    <property type="protein sequence ID" value="MDI2098702.1"/>
    <property type="molecule type" value="Genomic_DNA"/>
</dbReference>
<feature type="domain" description="Electron transfer flavoprotein alpha/beta-subunit N-terminal" evidence="8">
    <location>
        <begin position="23"/>
        <end position="217"/>
    </location>
</feature>
<comment type="cofactor">
    <cofactor evidence="1">
        <name>FAD</name>
        <dbReference type="ChEBI" id="CHEBI:57692"/>
    </cofactor>
</comment>